<sequence length="372" mass="40725">MLVEFSLQNFRSYKETATLSVADAKWVALSGLNGAGKSALLAGLTVFQQMVVAPTEQVTDTLPYEPFALDTTSHLRPTQFAVTIARDGYRYRYALRYDAARVIDEELTRLLPNGQTQRLFSRQNGALVQVPTGQQVTAANTRSNALFLYSLQAANYRPAATVFRWFATDLVVLTDRPQADLTLTDWIVPQLTQFLHAVGNEVAGVTQRQMAVQFLDGSSFTRPELALLYEKYDEEGEVEDVAELPLDRASSGTQQLVAAGLAFITAQVARTPQTVLADEFASAVRPEVARALLGLVAGDVNRSQFIFSTAHEALLGQPTPATQRYVAEKNYRGESTLQQLTAATPAVPTRFTEPAIDIRTLQTAFLTDAAGL</sequence>
<dbReference type="InterPro" id="IPR027417">
    <property type="entry name" value="P-loop_NTPase"/>
</dbReference>
<comment type="caution">
    <text evidence="2">The sequence shown here is derived from an EMBL/GenBank/DDBJ whole genome shotgun (WGS) entry which is preliminary data.</text>
</comment>
<dbReference type="Proteomes" id="UP001596258">
    <property type="component" value="Unassembled WGS sequence"/>
</dbReference>
<evidence type="ECO:0000259" key="1">
    <source>
        <dbReference type="Pfam" id="PF13304"/>
    </source>
</evidence>
<dbReference type="SUPFAM" id="SSF52540">
    <property type="entry name" value="P-loop containing nucleoside triphosphate hydrolases"/>
    <property type="match status" value="1"/>
</dbReference>
<dbReference type="Pfam" id="PF13304">
    <property type="entry name" value="AAA_21"/>
    <property type="match status" value="1"/>
</dbReference>
<gene>
    <name evidence="2" type="ORF">ACFP1M_01440</name>
</gene>
<dbReference type="InterPro" id="IPR003959">
    <property type="entry name" value="ATPase_AAA_core"/>
</dbReference>
<evidence type="ECO:0000313" key="2">
    <source>
        <dbReference type="EMBL" id="MFC6288875.1"/>
    </source>
</evidence>
<reference evidence="3" key="1">
    <citation type="journal article" date="2019" name="Int. J. Syst. Evol. Microbiol.">
        <title>The Global Catalogue of Microorganisms (GCM) 10K type strain sequencing project: providing services to taxonomists for standard genome sequencing and annotation.</title>
        <authorList>
            <consortium name="The Broad Institute Genomics Platform"/>
            <consortium name="The Broad Institute Genome Sequencing Center for Infectious Disease"/>
            <person name="Wu L."/>
            <person name="Ma J."/>
        </authorList>
    </citation>
    <scope>NUCLEOTIDE SEQUENCE [LARGE SCALE GENOMIC DNA]</scope>
    <source>
        <strain evidence="3">CCM 8893</strain>
    </source>
</reference>
<dbReference type="RefSeq" id="WP_125575569.1">
    <property type="nucleotide sequence ID" value="NZ_JBHSSO010000004.1"/>
</dbReference>
<name>A0ABW1U8G8_9LACO</name>
<dbReference type="Gene3D" id="3.40.50.300">
    <property type="entry name" value="P-loop containing nucleotide triphosphate hydrolases"/>
    <property type="match status" value="2"/>
</dbReference>
<dbReference type="EMBL" id="JBHSSO010000004">
    <property type="protein sequence ID" value="MFC6288875.1"/>
    <property type="molecule type" value="Genomic_DNA"/>
</dbReference>
<accession>A0ABW1U8G8</accession>
<protein>
    <submittedName>
        <fullName evidence="2">ATP/GTP-binding protein</fullName>
    </submittedName>
</protein>
<proteinExistence type="predicted"/>
<keyword evidence="3" id="KW-1185">Reference proteome</keyword>
<organism evidence="2 3">
    <name type="scientific">Levilactobacillus angrenensis</name>
    <dbReference type="NCBI Taxonomy" id="2486020"/>
    <lineage>
        <taxon>Bacteria</taxon>
        <taxon>Bacillati</taxon>
        <taxon>Bacillota</taxon>
        <taxon>Bacilli</taxon>
        <taxon>Lactobacillales</taxon>
        <taxon>Lactobacillaceae</taxon>
        <taxon>Levilactobacillus</taxon>
    </lineage>
</organism>
<feature type="domain" description="ATPase AAA-type core" evidence="1">
    <location>
        <begin position="28"/>
        <end position="309"/>
    </location>
</feature>
<evidence type="ECO:0000313" key="3">
    <source>
        <dbReference type="Proteomes" id="UP001596258"/>
    </source>
</evidence>